<dbReference type="PROSITE" id="PS50850">
    <property type="entry name" value="MFS"/>
    <property type="match status" value="1"/>
</dbReference>
<feature type="transmembrane region" description="Helical" evidence="1">
    <location>
        <begin position="43"/>
        <end position="66"/>
    </location>
</feature>
<dbReference type="PATRIC" id="fig|277988.4.peg.1784"/>
<accession>A0A0Q2MQL0</accession>
<dbReference type="STRING" id="277988.SAMN05216170_1871"/>
<keyword evidence="8" id="KW-1185">Reference proteome</keyword>
<feature type="transmembrane region" description="Helical" evidence="1">
    <location>
        <begin position="243"/>
        <end position="264"/>
    </location>
</feature>
<dbReference type="KEGG" id="ttd:A3L14_02045"/>
<dbReference type="GO" id="GO:0022857">
    <property type="term" value="F:transmembrane transporter activity"/>
    <property type="evidence" value="ECO:0007669"/>
    <property type="project" value="InterPro"/>
</dbReference>
<dbReference type="RefSeq" id="WP_055429850.1">
    <property type="nucleotide sequence ID" value="NZ_CP015105.1"/>
</dbReference>
<dbReference type="InterPro" id="IPR020846">
    <property type="entry name" value="MFS_dom"/>
</dbReference>
<dbReference type="Proteomes" id="UP000051862">
    <property type="component" value="Unassembled WGS sequence"/>
</dbReference>
<dbReference type="AlphaFoldDB" id="A0A0Q2MQL0"/>
<dbReference type="InterPro" id="IPR036259">
    <property type="entry name" value="MFS_trans_sf"/>
</dbReference>
<feature type="domain" description="Major facilitator superfamily (MFS) profile" evidence="2">
    <location>
        <begin position="12"/>
        <end position="383"/>
    </location>
</feature>
<reference evidence="3 8" key="2">
    <citation type="submission" date="2016-04" db="EMBL/GenBank/DDBJ databases">
        <title>Complete genome sequence of Thermococcus thioreducens type strain OGL-20P.</title>
        <authorList>
            <person name="Oger P.M."/>
        </authorList>
    </citation>
    <scope>NUCLEOTIDE SEQUENCE [LARGE SCALE GENOMIC DNA]</scope>
    <source>
        <strain evidence="3 8">OGL-20P</strain>
    </source>
</reference>
<dbReference type="Proteomes" id="UP000250136">
    <property type="component" value="Chromosome"/>
</dbReference>
<keyword evidence="1" id="KW-0812">Transmembrane</keyword>
<keyword evidence="1" id="KW-0472">Membrane</keyword>
<feature type="transmembrane region" description="Helical" evidence="1">
    <location>
        <begin position="209"/>
        <end position="231"/>
    </location>
</feature>
<dbReference type="EMBL" id="FOIW01000002">
    <property type="protein sequence ID" value="SEW14648.1"/>
    <property type="molecule type" value="Genomic_DNA"/>
</dbReference>
<dbReference type="Pfam" id="PF07690">
    <property type="entry name" value="MFS_1"/>
    <property type="match status" value="2"/>
</dbReference>
<feature type="transmembrane region" description="Helical" evidence="1">
    <location>
        <begin position="361"/>
        <end position="379"/>
    </location>
</feature>
<evidence type="ECO:0000256" key="1">
    <source>
        <dbReference type="SAM" id="Phobius"/>
    </source>
</evidence>
<dbReference type="SUPFAM" id="SSF103473">
    <property type="entry name" value="MFS general substrate transporter"/>
    <property type="match status" value="1"/>
</dbReference>
<keyword evidence="1" id="KW-1133">Transmembrane helix</keyword>
<evidence type="ECO:0000313" key="7">
    <source>
        <dbReference type="Proteomes" id="UP000182125"/>
    </source>
</evidence>
<feature type="transmembrane region" description="Helical" evidence="1">
    <location>
        <begin position="329"/>
        <end position="349"/>
    </location>
</feature>
<feature type="transmembrane region" description="Helical" evidence="1">
    <location>
        <begin position="167"/>
        <end position="189"/>
    </location>
</feature>
<dbReference type="PANTHER" id="PTHR23520">
    <property type="entry name" value="TRANSPORTER, PUTATIVE (AFU_ORTHOLOGUE AFUA_3G04000)-RELATED"/>
    <property type="match status" value="1"/>
</dbReference>
<dbReference type="PANTHER" id="PTHR23520:SF5">
    <property type="entry name" value="TRANSPORTER, PUTATIVE (AFU_ORTHOLOGUE AFUA_3G04000)-RELATED"/>
    <property type="match status" value="1"/>
</dbReference>
<evidence type="ECO:0000313" key="5">
    <source>
        <dbReference type="EMBL" id="SEW14648.1"/>
    </source>
</evidence>
<protein>
    <submittedName>
        <fullName evidence="4">MFS transporter permease</fullName>
    </submittedName>
    <submittedName>
        <fullName evidence="5">Predicted arabinose efflux permease, MFS family</fullName>
    </submittedName>
</protein>
<feature type="transmembrane region" description="Helical" evidence="1">
    <location>
        <begin position="276"/>
        <end position="299"/>
    </location>
</feature>
<dbReference type="OrthoDB" id="56622at2157"/>
<reference evidence="5 7" key="3">
    <citation type="submission" date="2016-10" db="EMBL/GenBank/DDBJ databases">
        <authorList>
            <person name="de Groot N.N."/>
        </authorList>
    </citation>
    <scope>NUCLEOTIDE SEQUENCE [LARGE SCALE GENOMIC DNA]</scope>
    <source>
        <strain evidence="5 7">OGL-20</strain>
    </source>
</reference>
<dbReference type="InterPro" id="IPR011701">
    <property type="entry name" value="MFS"/>
</dbReference>
<evidence type="ECO:0000313" key="8">
    <source>
        <dbReference type="Proteomes" id="UP000250136"/>
    </source>
</evidence>
<feature type="transmembrane region" description="Helical" evidence="1">
    <location>
        <begin position="135"/>
        <end position="155"/>
    </location>
</feature>
<evidence type="ECO:0000259" key="2">
    <source>
        <dbReference type="PROSITE" id="PS50850"/>
    </source>
</evidence>
<feature type="transmembrane region" description="Helical" evidence="1">
    <location>
        <begin position="102"/>
        <end position="123"/>
    </location>
</feature>
<name>A0A0Q2MQL0_9EURY</name>
<proteinExistence type="predicted"/>
<dbReference type="GeneID" id="33333165"/>
<dbReference type="Gene3D" id="1.20.1250.20">
    <property type="entry name" value="MFS general substrate transporter like domains"/>
    <property type="match status" value="2"/>
</dbReference>
<organism evidence="4 6">
    <name type="scientific">Thermococcus thioreducens</name>
    <dbReference type="NCBI Taxonomy" id="277988"/>
    <lineage>
        <taxon>Archaea</taxon>
        <taxon>Methanobacteriati</taxon>
        <taxon>Methanobacteriota</taxon>
        <taxon>Thermococci</taxon>
        <taxon>Thermococcales</taxon>
        <taxon>Thermococcaceae</taxon>
        <taxon>Thermococcus</taxon>
    </lineage>
</organism>
<evidence type="ECO:0000313" key="6">
    <source>
        <dbReference type="Proteomes" id="UP000051862"/>
    </source>
</evidence>
<gene>
    <name evidence="3" type="ORF">A3L14_02045</name>
    <name evidence="4" type="ORF">AMR53_08490</name>
    <name evidence="5" type="ORF">SAMN05216170_1871</name>
</gene>
<dbReference type="EMBL" id="CP015105">
    <property type="protein sequence ID" value="ASJ11743.1"/>
    <property type="molecule type" value="Genomic_DNA"/>
</dbReference>
<dbReference type="Proteomes" id="UP000182125">
    <property type="component" value="Unassembled WGS sequence"/>
</dbReference>
<reference evidence="4 6" key="1">
    <citation type="submission" date="2015-08" db="EMBL/GenBank/DDBJ databases">
        <title>Thermococcus thioreducens DSM 14981 genome sequencing.</title>
        <authorList>
            <person name="Hong S.-J."/>
            <person name="Kim M.-C."/>
            <person name="Shin J.-H."/>
        </authorList>
    </citation>
    <scope>NUCLEOTIDE SEQUENCE [LARGE SCALE GENOMIC DNA]</scope>
    <source>
        <strain evidence="4 6">DSM 14981</strain>
    </source>
</reference>
<dbReference type="EMBL" id="LIXN01000014">
    <property type="protein sequence ID" value="KQH81967.1"/>
    <property type="molecule type" value="Genomic_DNA"/>
</dbReference>
<evidence type="ECO:0000313" key="4">
    <source>
        <dbReference type="EMBL" id="KQH81967.1"/>
    </source>
</evidence>
<sequence length="392" mass="43196">MSLQNYRGFSKDAWLLVGYSFISWLGGNIAWFIFPFYLRSLGFSYTDIGIVFSMSTIAQASVLLFSGPLGTKMGYKKAVLMGVSLMFLGRLIQVTYPTIALLTLGGVLVGIGMAFENPSYMALLSGEVSDEKRHYLFSLSSAMGTIGSAVGLILAGFLPRYISYRDVFALVLLIIPVRFLLVLFVRSVLAESEKKLRLDRGLLVRIGRFALPSALIGLGAGITIPYVGLWFNGRFGTSLESIGWLFAFQQFIMGLGTFLLPMIADRFGSVKTIVSFNGSASILIAAMPFSPTFFLAAAVYTVRTILMNIVNPIWNSFMVGFFKKEERSTVMALNNLSWTATFGIGQYIGGRLFDLSLTWPFMITALLYGLSMVVFWGFFGKAETKGYKPEPA</sequence>
<feature type="transmembrane region" description="Helical" evidence="1">
    <location>
        <begin position="12"/>
        <end position="37"/>
    </location>
</feature>
<evidence type="ECO:0000313" key="3">
    <source>
        <dbReference type="EMBL" id="ASJ11743.1"/>
    </source>
</evidence>